<accession>A0A4V6QKV3</accession>
<reference evidence="1" key="1">
    <citation type="journal article" date="2019" name="PLoS Negl. Trop. Dis.">
        <title>Revisiting the worldwide diversity of Leptospira species in the environment.</title>
        <authorList>
            <person name="Vincent A.T."/>
            <person name="Schiettekatte O."/>
            <person name="Bourhy P."/>
            <person name="Veyrier F.J."/>
            <person name="Picardeau M."/>
        </authorList>
    </citation>
    <scope>NUCLEOTIDE SEQUENCE [LARGE SCALE GENOMIC DNA]</scope>
    <source>
        <strain evidence="1">SCS5</strain>
    </source>
</reference>
<evidence type="ECO:0000313" key="2">
    <source>
        <dbReference type="Proteomes" id="UP000297855"/>
    </source>
</evidence>
<name>A0A4V6QKV3_9LEPT</name>
<evidence type="ECO:0000313" key="1">
    <source>
        <dbReference type="EMBL" id="TGK20065.1"/>
    </source>
</evidence>
<protein>
    <submittedName>
        <fullName evidence="1">Uncharacterized protein</fullName>
    </submittedName>
</protein>
<dbReference type="AlphaFoldDB" id="A0A4V6QKV3"/>
<gene>
    <name evidence="1" type="ORF">EHO61_06025</name>
</gene>
<proteinExistence type="predicted"/>
<sequence>MKDISFELVKEPTKAARGIGSIGLEQNVQWPFVYEFLDSLNKKYDSELTLISFDAAHKFPFSNSAYAYYNFPTDALVAYTQSKIPFEAEIVHDPYFTHNAFSTEENREIQLEYNKGSAKLLLRSGRFCGVADIALTVFGLSSEDFRQIGPDILVDISDNRFFPIKIENGFPPSSDFVPSTRDLVYRPSEDSGPFVGPIVFYRSNYDASWSFGYTYTHSKLPYFNNIVVEIKSEDVRKIPNRFAV</sequence>
<dbReference type="EMBL" id="RQEV01000007">
    <property type="protein sequence ID" value="TGK20065.1"/>
    <property type="molecule type" value="Genomic_DNA"/>
</dbReference>
<organism evidence="1 2">
    <name type="scientific">Leptospira fluminis</name>
    <dbReference type="NCBI Taxonomy" id="2484979"/>
    <lineage>
        <taxon>Bacteria</taxon>
        <taxon>Pseudomonadati</taxon>
        <taxon>Spirochaetota</taxon>
        <taxon>Spirochaetia</taxon>
        <taxon>Leptospirales</taxon>
        <taxon>Leptospiraceae</taxon>
        <taxon>Leptospira</taxon>
    </lineage>
</organism>
<comment type="caution">
    <text evidence="1">The sequence shown here is derived from an EMBL/GenBank/DDBJ whole genome shotgun (WGS) entry which is preliminary data.</text>
</comment>
<dbReference type="OrthoDB" id="9820383at2"/>
<keyword evidence="2" id="KW-1185">Reference proteome</keyword>
<dbReference type="RefSeq" id="WP_135812731.1">
    <property type="nucleotide sequence ID" value="NZ_RQEV01000007.1"/>
</dbReference>
<dbReference type="Proteomes" id="UP000297855">
    <property type="component" value="Unassembled WGS sequence"/>
</dbReference>